<dbReference type="InterPro" id="IPR028842">
    <property type="entry name" value="Afadin"/>
</dbReference>
<comment type="caution">
    <text evidence="3">The sequence shown here is derived from an EMBL/GenBank/DDBJ whole genome shotgun (WGS) entry which is preliminary data.</text>
</comment>
<organism evidence="3 4">
    <name type="scientific">Eschrichtius robustus</name>
    <name type="common">California gray whale</name>
    <name type="synonym">Eschrichtius gibbosus</name>
    <dbReference type="NCBI Taxonomy" id="9764"/>
    <lineage>
        <taxon>Eukaryota</taxon>
        <taxon>Metazoa</taxon>
        <taxon>Chordata</taxon>
        <taxon>Craniata</taxon>
        <taxon>Vertebrata</taxon>
        <taxon>Euteleostomi</taxon>
        <taxon>Mammalia</taxon>
        <taxon>Eutheria</taxon>
        <taxon>Laurasiatheria</taxon>
        <taxon>Artiodactyla</taxon>
        <taxon>Whippomorpha</taxon>
        <taxon>Cetacea</taxon>
        <taxon>Mysticeti</taxon>
        <taxon>Eschrichtiidae</taxon>
        <taxon>Eschrichtius</taxon>
    </lineage>
</organism>
<feature type="region of interest" description="Disordered" evidence="1">
    <location>
        <begin position="266"/>
        <end position="288"/>
    </location>
</feature>
<accession>A0AB34GJM8</accession>
<feature type="region of interest" description="Disordered" evidence="1">
    <location>
        <begin position="1"/>
        <end position="33"/>
    </location>
</feature>
<dbReference type="Proteomes" id="UP001159641">
    <property type="component" value="Unassembled WGS sequence"/>
</dbReference>
<sequence length="936" mass="101556">MVYRRRHGSALGRVTSRCQGGESSKQAVCPRESSGNYLSLGPSGTDFPHLSEHRGIFQGQLTVALQVLDQQPQHHLVDVQLSVHPELPNHILCGGAGIPSNQPRRGALNPEGRAPAFVSAATSYIFKFYSQMAALEDHRIRHARILEALETEKQRIAKEVQILQQNQSNRDKTFTIQPSWSSMKLSVMIQEANTISNKLKKNYVFGRHVVSDKGSSSDTCIQSHCSNKGEDVFCDPEDEWEPDITNVPVSSFSRRRITCSGSVHAPLAGIRGRPRARSGGPPGSGAESFPPSASAALCALMTSCGPSRSLMKNRRVSGCLHGIEAHAAQDLHSSHSSGFVGKSSPAYPDSAESFLPGVCKELIGSSLELLGQSDDEENTVADNLISNFLKIHDGVLAVSRAHEDQDEDSPSNCKQPLPARSRGPWSPALFCVALPPLSRGVRRYSVFTRIRRELSCLGATSSHHFSSSFEVFSDGANQSLAVQVASAFERLVVLTRHWLSGVPAGAGAGAPPAELRREVRQLGGCLRLFLQGCSSDISSMVKEAQKQVIQIVHQAIKYAGQLAALSGDQLRSLESSDCGAASLQDDFMGAICDGVGLGMESLLDSGLEKAKELERELRRQSPQDEVRRTRGWGGGYCRSHGFTEPGHLVALSRGLTFYLLDSHSQPATWNSLTTHQSSLSRVCISESGIRKAGRSASAADAGAWLCPAAVAATFITNTSLIAVCKVEFLLARSAEGCRVTKQMKANAIGLIESLENLFAEWKTKSFRTQVQEENSGYQDLKKMLNFAPEFLKLKHCLEQTIQIIISALRGRRGHVALLQDCVQSLCSSARGLHGDRARHRELESRATSLLLGFEFEERPGLLGPWEACDRDPRAAGREQREPDRPGPRRTRGVPKRVYELPGPALGGSEQGALPTQEGAGRGSPAAGEQSDRFTDL</sequence>
<dbReference type="PANTHER" id="PTHR10398:SF2">
    <property type="entry name" value="AFADIN"/>
    <property type="match status" value="1"/>
</dbReference>
<dbReference type="InterPro" id="IPR056523">
    <property type="entry name" value="4HB_KIF14"/>
</dbReference>
<dbReference type="GO" id="GO:0005911">
    <property type="term" value="C:cell-cell junction"/>
    <property type="evidence" value="ECO:0007669"/>
    <property type="project" value="InterPro"/>
</dbReference>
<feature type="compositionally biased region" description="Polar residues" evidence="1">
    <location>
        <begin position="16"/>
        <end position="26"/>
    </location>
</feature>
<dbReference type="PANTHER" id="PTHR10398">
    <property type="entry name" value="AFADIN"/>
    <property type="match status" value="1"/>
</dbReference>
<dbReference type="AlphaFoldDB" id="A0AB34GJM8"/>
<feature type="compositionally biased region" description="Basic and acidic residues" evidence="1">
    <location>
        <begin position="867"/>
        <end position="886"/>
    </location>
</feature>
<feature type="domain" description="KIF14 four-helical bundle" evidence="2">
    <location>
        <begin position="378"/>
        <end position="413"/>
    </location>
</feature>
<evidence type="ECO:0000256" key="1">
    <source>
        <dbReference type="SAM" id="MobiDB-lite"/>
    </source>
</evidence>
<protein>
    <recommendedName>
        <fullName evidence="2">KIF14 four-helical bundle domain-containing protein</fullName>
    </recommendedName>
</protein>
<evidence type="ECO:0000313" key="4">
    <source>
        <dbReference type="Proteomes" id="UP001159641"/>
    </source>
</evidence>
<proteinExistence type="predicted"/>
<evidence type="ECO:0000313" key="3">
    <source>
        <dbReference type="EMBL" id="KAJ8778564.1"/>
    </source>
</evidence>
<feature type="domain" description="KIF14 four-helical bundle" evidence="2">
    <location>
        <begin position="469"/>
        <end position="574"/>
    </location>
</feature>
<feature type="region of interest" description="Disordered" evidence="1">
    <location>
        <begin position="864"/>
        <end position="936"/>
    </location>
</feature>
<gene>
    <name evidence="3" type="ORF">J1605_013533</name>
</gene>
<evidence type="ECO:0000259" key="2">
    <source>
        <dbReference type="Pfam" id="PF23313"/>
    </source>
</evidence>
<dbReference type="EMBL" id="JAIQCJ010002242">
    <property type="protein sequence ID" value="KAJ8778564.1"/>
    <property type="molecule type" value="Genomic_DNA"/>
</dbReference>
<reference evidence="3 4" key="1">
    <citation type="submission" date="2022-11" db="EMBL/GenBank/DDBJ databases">
        <title>Whole genome sequence of Eschrichtius robustus ER-17-0199.</title>
        <authorList>
            <person name="Bruniche-Olsen A."/>
            <person name="Black A.N."/>
            <person name="Fields C.J."/>
            <person name="Walden K."/>
            <person name="Dewoody J.A."/>
        </authorList>
    </citation>
    <scope>NUCLEOTIDE SEQUENCE [LARGE SCALE GENOMIC DNA]</scope>
    <source>
        <strain evidence="3">ER-17-0199</strain>
        <tissue evidence="3">Blubber</tissue>
    </source>
</reference>
<dbReference type="Pfam" id="PF23313">
    <property type="entry name" value="4HB_KIF14"/>
    <property type="match status" value="2"/>
</dbReference>
<keyword evidence="4" id="KW-1185">Reference proteome</keyword>
<name>A0AB34GJM8_ESCRO</name>
<feature type="region of interest" description="Disordered" evidence="1">
    <location>
        <begin position="401"/>
        <end position="421"/>
    </location>
</feature>